<dbReference type="RefSeq" id="XP_012893638.1">
    <property type="nucleotide sequence ID" value="XM_013038184.1"/>
</dbReference>
<evidence type="ECO:0000313" key="1">
    <source>
        <dbReference type="EMBL" id="CBK19590.2"/>
    </source>
</evidence>
<organism evidence="1">
    <name type="scientific">Blastocystis hominis</name>
    <dbReference type="NCBI Taxonomy" id="12968"/>
    <lineage>
        <taxon>Eukaryota</taxon>
        <taxon>Sar</taxon>
        <taxon>Stramenopiles</taxon>
        <taxon>Bigyra</taxon>
        <taxon>Opalozoa</taxon>
        <taxon>Opalinata</taxon>
        <taxon>Blastocystidae</taxon>
        <taxon>Blastocystis</taxon>
    </lineage>
</organism>
<proteinExistence type="predicted"/>
<dbReference type="Proteomes" id="UP000008312">
    <property type="component" value="Unassembled WGS sequence"/>
</dbReference>
<sequence>MLTSVVLGKRSFADSLETVFANLPSLRSIKLGEFSLCGRHYDSRCSLTMRDLPKLSRLISKGSSLRDARTVILKNIPSLETVCLPSAFNLVSDKSIHNVSSSLTRLL</sequence>
<dbReference type="InParanoid" id="D8LUV1"/>
<protein>
    <submittedName>
        <fullName evidence="1">Uncharacterized protein</fullName>
    </submittedName>
</protein>
<reference evidence="1" key="1">
    <citation type="submission" date="2010-02" db="EMBL/GenBank/DDBJ databases">
        <title>Sequencing and annotation of the Blastocystis hominis genome.</title>
        <authorList>
            <person name="Wincker P."/>
        </authorList>
    </citation>
    <scope>NUCLEOTIDE SEQUENCE</scope>
    <source>
        <strain evidence="1">Singapore isolate B</strain>
    </source>
</reference>
<evidence type="ECO:0000313" key="2">
    <source>
        <dbReference type="Proteomes" id="UP000008312"/>
    </source>
</evidence>
<keyword evidence="2" id="KW-1185">Reference proteome</keyword>
<gene>
    <name evidence="1" type="ORF">GSBLH_T00000048001</name>
</gene>
<accession>D8LUV1</accession>
<dbReference type="EMBL" id="FN668638">
    <property type="protein sequence ID" value="CBK19590.2"/>
    <property type="molecule type" value="Genomic_DNA"/>
</dbReference>
<dbReference type="SUPFAM" id="SSF52047">
    <property type="entry name" value="RNI-like"/>
    <property type="match status" value="1"/>
</dbReference>
<dbReference type="GeneID" id="24917370"/>
<dbReference type="AlphaFoldDB" id="D8LUV1"/>
<name>D8LUV1_BLAHO</name>